<dbReference type="GO" id="GO:0005737">
    <property type="term" value="C:cytoplasm"/>
    <property type="evidence" value="ECO:0007669"/>
    <property type="project" value="TreeGrafter"/>
</dbReference>
<feature type="domain" description="PIH1 N-terminal" evidence="4">
    <location>
        <begin position="91"/>
        <end position="251"/>
    </location>
</feature>
<feature type="compositionally biased region" description="Low complexity" evidence="3">
    <location>
        <begin position="21"/>
        <end position="44"/>
    </location>
</feature>
<dbReference type="EMBL" id="GG738886">
    <property type="protein sequence ID" value="EFC41307.1"/>
    <property type="molecule type" value="Genomic_DNA"/>
</dbReference>
<feature type="domain" description="PIH1D1/2/3 CS-like" evidence="5">
    <location>
        <begin position="307"/>
        <end position="406"/>
    </location>
</feature>
<dbReference type="Proteomes" id="UP000006671">
    <property type="component" value="Unassembled WGS sequence"/>
</dbReference>
<dbReference type="VEuPathDB" id="AmoebaDB:NAEGRDRAFT_80717"/>
<dbReference type="PANTHER" id="PTHR22997:SF0">
    <property type="entry name" value="PIH1 DOMAIN-CONTAINING PROTEIN 1"/>
    <property type="match status" value="1"/>
</dbReference>
<dbReference type="eggNOG" id="KOG4356">
    <property type="taxonomic scope" value="Eukaryota"/>
</dbReference>
<evidence type="ECO:0000256" key="2">
    <source>
        <dbReference type="ARBA" id="ARBA00040540"/>
    </source>
</evidence>
<dbReference type="OrthoDB" id="546764at2759"/>
<name>D2VP69_NAEGR</name>
<dbReference type="GeneID" id="8856057"/>
<comment type="similarity">
    <text evidence="1">Belongs to the PIH1 family.</text>
</comment>
<evidence type="ECO:0000313" key="7">
    <source>
        <dbReference type="Proteomes" id="UP000006671"/>
    </source>
</evidence>
<gene>
    <name evidence="6" type="ORF">NAEGRDRAFT_80717</name>
</gene>
<dbReference type="STRING" id="5762.D2VP69"/>
<evidence type="ECO:0000256" key="1">
    <source>
        <dbReference type="ARBA" id="ARBA00008511"/>
    </source>
</evidence>
<dbReference type="InterPro" id="IPR041442">
    <property type="entry name" value="PIH1D1/2/3_CS-like"/>
</dbReference>
<accession>D2VP69</accession>
<proteinExistence type="inferred from homology"/>
<evidence type="ECO:0000313" key="6">
    <source>
        <dbReference type="EMBL" id="EFC41307.1"/>
    </source>
</evidence>
<dbReference type="RefSeq" id="XP_002674051.1">
    <property type="nucleotide sequence ID" value="XM_002674005.1"/>
</dbReference>
<dbReference type="Pfam" id="PF08190">
    <property type="entry name" value="PIH1"/>
    <property type="match status" value="1"/>
</dbReference>
<dbReference type="PANTHER" id="PTHR22997">
    <property type="entry name" value="PIH1 DOMAIN-CONTAINING PROTEIN 1"/>
    <property type="match status" value="1"/>
</dbReference>
<dbReference type="InterPro" id="IPR012981">
    <property type="entry name" value="PIH1_N"/>
</dbReference>
<protein>
    <recommendedName>
        <fullName evidence="2">PIH1 domain-containing protein 1</fullName>
    </recommendedName>
</protein>
<dbReference type="KEGG" id="ngr:NAEGRDRAFT_80717"/>
<feature type="region of interest" description="Disordered" evidence="3">
    <location>
        <begin position="1"/>
        <end position="51"/>
    </location>
</feature>
<organism evidence="7">
    <name type="scientific">Naegleria gruberi</name>
    <name type="common">Amoeba</name>
    <dbReference type="NCBI Taxonomy" id="5762"/>
    <lineage>
        <taxon>Eukaryota</taxon>
        <taxon>Discoba</taxon>
        <taxon>Heterolobosea</taxon>
        <taxon>Tetramitia</taxon>
        <taxon>Eutetramitia</taxon>
        <taxon>Vahlkampfiidae</taxon>
        <taxon>Naegleria</taxon>
    </lineage>
</organism>
<keyword evidence="7" id="KW-1185">Reference proteome</keyword>
<evidence type="ECO:0000259" key="4">
    <source>
        <dbReference type="Pfam" id="PF08190"/>
    </source>
</evidence>
<evidence type="ECO:0000259" key="5">
    <source>
        <dbReference type="Pfam" id="PF18201"/>
    </source>
</evidence>
<dbReference type="OMA" id="CYINICA"/>
<dbReference type="InParanoid" id="D2VP69"/>
<reference evidence="6 7" key="1">
    <citation type="journal article" date="2010" name="Cell">
        <title>The genome of Naegleria gruberi illuminates early eukaryotic versatility.</title>
        <authorList>
            <person name="Fritz-Laylin L.K."/>
            <person name="Prochnik S.E."/>
            <person name="Ginger M.L."/>
            <person name="Dacks J.B."/>
            <person name="Carpenter M.L."/>
            <person name="Field M.C."/>
            <person name="Kuo A."/>
            <person name="Paredez A."/>
            <person name="Chapman J."/>
            <person name="Pham J."/>
            <person name="Shu S."/>
            <person name="Neupane R."/>
            <person name="Cipriano M."/>
            <person name="Mancuso J."/>
            <person name="Tu H."/>
            <person name="Salamov A."/>
            <person name="Lindquist E."/>
            <person name="Shapiro H."/>
            <person name="Lucas S."/>
            <person name="Grigoriev I.V."/>
            <person name="Cande W.Z."/>
            <person name="Fulton C."/>
            <person name="Rokhsar D.S."/>
            <person name="Dawson S.C."/>
        </authorList>
    </citation>
    <scope>NUCLEOTIDE SEQUENCE [LARGE SCALE GENOMIC DNA]</scope>
    <source>
        <strain evidence="6 7">NEG-M</strain>
    </source>
</reference>
<dbReference type="AlphaFoldDB" id="D2VP69"/>
<evidence type="ECO:0000256" key="3">
    <source>
        <dbReference type="SAM" id="MobiDB-lite"/>
    </source>
</evidence>
<feature type="compositionally biased region" description="Polar residues" evidence="3">
    <location>
        <begin position="1"/>
        <end position="20"/>
    </location>
</feature>
<dbReference type="InterPro" id="IPR050734">
    <property type="entry name" value="PIH1/Kintoun_subfamily"/>
</dbReference>
<dbReference type="Pfam" id="PF18201">
    <property type="entry name" value="PIH1_CS"/>
    <property type="match status" value="1"/>
</dbReference>
<sequence length="539" mass="60816">MLSTDQARQYQAAQKNTKAANSSKVNNNISTTTTSSTRSNSSASPLDASNYFNNTTGREKLDITKEEIDKIEKCMKDPEFLKLFEEYVNEISDPNALRETDMYIKQLEKEGTSLPKSIVIPKACFCIQCGTEDKKGKNYIVNVCSSDSVEIHKEEKSKKGEKSGTQFSVPLVVGNPKVEEKQVVLDVIFNTKTCEKADKDVLFKDFICGMALDYVEKKCNVKLKKQYYTMMLGVKSVGEPSALTVQAPGQKTDKNDPLAPQSVLKDIQESREKANQIYSTEQKELKLTKEDPTPKKSNLIQEVNDPITPKYEIVYRNSFDMSEYTYSTPTATNRAKPAEIGIRIFLPMLDSISGVDLDVSENFLKLDCTHPQKYHLDLHLPYSVLSDKVSAKFEKKTRTLKVNLIVTPDPVQKVVFDEIPKEQEEEEKVTVVEELNKVEEVAETVTEIPQTEFKLSKAPSPNQFSSFVQKIPQEIDIAATELKPVNIHAEPPKTQIVNRVERNDTTTKKSVSFAPPVSEEVKPVQQASEFKNKYLFELD</sequence>